<feature type="compositionally biased region" description="Low complexity" evidence="1">
    <location>
        <begin position="14"/>
        <end position="23"/>
    </location>
</feature>
<evidence type="ECO:0000256" key="1">
    <source>
        <dbReference type="SAM" id="MobiDB-lite"/>
    </source>
</evidence>
<comment type="caution">
    <text evidence="2">The sequence shown here is derived from an EMBL/GenBank/DDBJ whole genome shotgun (WGS) entry which is preliminary data.</text>
</comment>
<organism evidence="2 3">
    <name type="scientific">Portunus trituberculatus</name>
    <name type="common">Swimming crab</name>
    <name type="synonym">Neptunus trituberculatus</name>
    <dbReference type="NCBI Taxonomy" id="210409"/>
    <lineage>
        <taxon>Eukaryota</taxon>
        <taxon>Metazoa</taxon>
        <taxon>Ecdysozoa</taxon>
        <taxon>Arthropoda</taxon>
        <taxon>Crustacea</taxon>
        <taxon>Multicrustacea</taxon>
        <taxon>Malacostraca</taxon>
        <taxon>Eumalacostraca</taxon>
        <taxon>Eucarida</taxon>
        <taxon>Decapoda</taxon>
        <taxon>Pleocyemata</taxon>
        <taxon>Brachyura</taxon>
        <taxon>Eubrachyura</taxon>
        <taxon>Portunoidea</taxon>
        <taxon>Portunidae</taxon>
        <taxon>Portuninae</taxon>
        <taxon>Portunus</taxon>
    </lineage>
</organism>
<accession>A0A5B7IRF6</accession>
<dbReference type="AlphaFoldDB" id="A0A5B7IRF6"/>
<name>A0A5B7IRF6_PORTR</name>
<reference evidence="2 3" key="1">
    <citation type="submission" date="2019-05" db="EMBL/GenBank/DDBJ databases">
        <title>Another draft genome of Portunus trituberculatus and its Hox gene families provides insights of decapod evolution.</title>
        <authorList>
            <person name="Jeong J.-H."/>
            <person name="Song I."/>
            <person name="Kim S."/>
            <person name="Choi T."/>
            <person name="Kim D."/>
            <person name="Ryu S."/>
            <person name="Kim W."/>
        </authorList>
    </citation>
    <scope>NUCLEOTIDE SEQUENCE [LARGE SCALE GENOMIC DNA]</scope>
    <source>
        <tissue evidence="2">Muscle</tissue>
    </source>
</reference>
<evidence type="ECO:0000313" key="2">
    <source>
        <dbReference type="EMBL" id="MPC85025.1"/>
    </source>
</evidence>
<feature type="compositionally biased region" description="Polar residues" evidence="1">
    <location>
        <begin position="24"/>
        <end position="36"/>
    </location>
</feature>
<keyword evidence="3" id="KW-1185">Reference proteome</keyword>
<feature type="region of interest" description="Disordered" evidence="1">
    <location>
        <begin position="1"/>
        <end position="36"/>
    </location>
</feature>
<sequence>MHTLTACPSPSTPPTSVTRRPQPLTLTSHPHSPTQP</sequence>
<protein>
    <submittedName>
        <fullName evidence="2">Uncharacterized protein</fullName>
    </submittedName>
</protein>
<evidence type="ECO:0000313" key="3">
    <source>
        <dbReference type="Proteomes" id="UP000324222"/>
    </source>
</evidence>
<dbReference type="Proteomes" id="UP000324222">
    <property type="component" value="Unassembled WGS sequence"/>
</dbReference>
<dbReference type="EMBL" id="VSRR010067098">
    <property type="protein sequence ID" value="MPC85025.1"/>
    <property type="molecule type" value="Genomic_DNA"/>
</dbReference>
<proteinExistence type="predicted"/>
<gene>
    <name evidence="2" type="ORF">E2C01_079783</name>
</gene>